<reference evidence="1 2" key="1">
    <citation type="submission" date="2019-05" db="EMBL/GenBank/DDBJ databases">
        <title>Another draft genome of Portunus trituberculatus and its Hox gene families provides insights of decapod evolution.</title>
        <authorList>
            <person name="Jeong J.-H."/>
            <person name="Song I."/>
            <person name="Kim S."/>
            <person name="Choi T."/>
            <person name="Kim D."/>
            <person name="Ryu S."/>
            <person name="Kim W."/>
        </authorList>
    </citation>
    <scope>NUCLEOTIDE SEQUENCE [LARGE SCALE GENOMIC DNA]</scope>
    <source>
        <tissue evidence="1">Muscle</tissue>
    </source>
</reference>
<protein>
    <submittedName>
        <fullName evidence="1">Uncharacterized protein</fullName>
    </submittedName>
</protein>
<dbReference type="EMBL" id="VSRR010023078">
    <property type="protein sequence ID" value="MPC65223.1"/>
    <property type="molecule type" value="Genomic_DNA"/>
</dbReference>
<sequence length="140" mass="16075">MAPVNATAWRAPPAWTEGHNNVQQQQQLLLRPLSHPRFHQLPIGLRFTATSIPGARDAPDELQISRPPRPPVYFQALRCELSWCFAERPTWRCGCRVVSLVKVTARGPRPHSRFPPPGQPGLSRFQWWRCTLVFPRRVLP</sequence>
<comment type="caution">
    <text evidence="1">The sequence shown here is derived from an EMBL/GenBank/DDBJ whole genome shotgun (WGS) entry which is preliminary data.</text>
</comment>
<name>A0A5B7H546_PORTR</name>
<evidence type="ECO:0000313" key="2">
    <source>
        <dbReference type="Proteomes" id="UP000324222"/>
    </source>
</evidence>
<organism evidence="1 2">
    <name type="scientific">Portunus trituberculatus</name>
    <name type="common">Swimming crab</name>
    <name type="synonym">Neptunus trituberculatus</name>
    <dbReference type="NCBI Taxonomy" id="210409"/>
    <lineage>
        <taxon>Eukaryota</taxon>
        <taxon>Metazoa</taxon>
        <taxon>Ecdysozoa</taxon>
        <taxon>Arthropoda</taxon>
        <taxon>Crustacea</taxon>
        <taxon>Multicrustacea</taxon>
        <taxon>Malacostraca</taxon>
        <taxon>Eumalacostraca</taxon>
        <taxon>Eucarida</taxon>
        <taxon>Decapoda</taxon>
        <taxon>Pleocyemata</taxon>
        <taxon>Brachyura</taxon>
        <taxon>Eubrachyura</taxon>
        <taxon>Portunoidea</taxon>
        <taxon>Portunidae</taxon>
        <taxon>Portuninae</taxon>
        <taxon>Portunus</taxon>
    </lineage>
</organism>
<dbReference type="AlphaFoldDB" id="A0A5B7H546"/>
<dbReference type="Proteomes" id="UP000324222">
    <property type="component" value="Unassembled WGS sequence"/>
</dbReference>
<accession>A0A5B7H546</accession>
<gene>
    <name evidence="1" type="ORF">E2C01_059355</name>
</gene>
<proteinExistence type="predicted"/>
<evidence type="ECO:0000313" key="1">
    <source>
        <dbReference type="EMBL" id="MPC65223.1"/>
    </source>
</evidence>
<keyword evidence="2" id="KW-1185">Reference proteome</keyword>